<proteinExistence type="predicted"/>
<dbReference type="EMBL" id="UGUV01000002">
    <property type="protein sequence ID" value="SUD52071.1"/>
    <property type="molecule type" value="Genomic_DNA"/>
</dbReference>
<name>A0A379JV36_ECTOL</name>
<keyword evidence="1" id="KW-0812">Transmembrane</keyword>
<feature type="transmembrane region" description="Helical" evidence="1">
    <location>
        <begin position="12"/>
        <end position="35"/>
    </location>
</feature>
<gene>
    <name evidence="2" type="ORF">NCTC10692_02539</name>
</gene>
<evidence type="ECO:0000313" key="3">
    <source>
        <dbReference type="Proteomes" id="UP000255303"/>
    </source>
</evidence>
<dbReference type="Proteomes" id="UP000255303">
    <property type="component" value="Unassembled WGS sequence"/>
</dbReference>
<protein>
    <submittedName>
        <fullName evidence="2">Uncharacterized protein</fullName>
    </submittedName>
</protein>
<evidence type="ECO:0000313" key="2">
    <source>
        <dbReference type="EMBL" id="SUD52071.1"/>
    </source>
</evidence>
<accession>A0A379JV36</accession>
<keyword evidence="1" id="KW-1133">Transmembrane helix</keyword>
<evidence type="ECO:0000256" key="1">
    <source>
        <dbReference type="SAM" id="Phobius"/>
    </source>
</evidence>
<sequence length="51" mass="4858">MRGGQRVLIKTFAAGGALAVVAITVVGGLAGFAAARAAAEGRAAAEQGECA</sequence>
<keyword evidence="1" id="KW-0472">Membrane</keyword>
<organism evidence="2 3">
    <name type="scientific">Ectopseudomonas oleovorans</name>
    <name type="common">Pseudomonas oleovorans</name>
    <dbReference type="NCBI Taxonomy" id="301"/>
    <lineage>
        <taxon>Bacteria</taxon>
        <taxon>Pseudomonadati</taxon>
        <taxon>Pseudomonadota</taxon>
        <taxon>Gammaproteobacteria</taxon>
        <taxon>Pseudomonadales</taxon>
        <taxon>Pseudomonadaceae</taxon>
        <taxon>Ectopseudomonas</taxon>
    </lineage>
</organism>
<reference evidence="2 3" key="1">
    <citation type="submission" date="2018-06" db="EMBL/GenBank/DDBJ databases">
        <authorList>
            <consortium name="Pathogen Informatics"/>
            <person name="Doyle S."/>
        </authorList>
    </citation>
    <scope>NUCLEOTIDE SEQUENCE [LARGE SCALE GENOMIC DNA]</scope>
    <source>
        <strain evidence="2 3">NCTC10692</strain>
    </source>
</reference>
<dbReference type="AlphaFoldDB" id="A0A379JV36"/>